<accession>U5MPP2</accession>
<dbReference type="Gene3D" id="1.10.150.240">
    <property type="entry name" value="Putative phosphatase, domain 2"/>
    <property type="match status" value="1"/>
</dbReference>
<dbReference type="InterPro" id="IPR023214">
    <property type="entry name" value="HAD_sf"/>
</dbReference>
<evidence type="ECO:0000313" key="1">
    <source>
        <dbReference type="EMBL" id="AGX42473.1"/>
    </source>
</evidence>
<dbReference type="InterPro" id="IPR006439">
    <property type="entry name" value="HAD-SF_hydro_IA"/>
</dbReference>
<dbReference type="SFLD" id="SFLDS00003">
    <property type="entry name" value="Haloacid_Dehalogenase"/>
    <property type="match status" value="1"/>
</dbReference>
<dbReference type="GO" id="GO:0008253">
    <property type="term" value="F:5'-nucleotidase activity"/>
    <property type="evidence" value="ECO:0007669"/>
    <property type="project" value="UniProtKB-EC"/>
</dbReference>
<proteinExistence type="predicted"/>
<dbReference type="PANTHER" id="PTHR43434">
    <property type="entry name" value="PHOSPHOGLYCOLATE PHOSPHATASE"/>
    <property type="match status" value="1"/>
</dbReference>
<protein>
    <submittedName>
        <fullName evidence="1">5'-nucleotidase</fullName>
        <ecNumber evidence="1">3.1.3.5</ecNumber>
    </submittedName>
</protein>
<dbReference type="NCBIfam" id="TIGR01549">
    <property type="entry name" value="HAD-SF-IA-v1"/>
    <property type="match status" value="1"/>
</dbReference>
<name>U5MPP2_CLOSA</name>
<dbReference type="GO" id="GO:0005829">
    <property type="term" value="C:cytosol"/>
    <property type="evidence" value="ECO:0007669"/>
    <property type="project" value="TreeGrafter"/>
</dbReference>
<dbReference type="HOGENOM" id="CLU_045011_19_4_9"/>
<dbReference type="FunFam" id="3.40.50.1000:FF:000022">
    <property type="entry name" value="Phosphoglycolate phosphatase"/>
    <property type="match status" value="1"/>
</dbReference>
<dbReference type="PATRIC" id="fig|1345695.3.peg.1423"/>
<organism evidence="1 2">
    <name type="scientific">Clostridium saccharobutylicum DSM 13864</name>
    <dbReference type="NCBI Taxonomy" id="1345695"/>
    <lineage>
        <taxon>Bacteria</taxon>
        <taxon>Bacillati</taxon>
        <taxon>Bacillota</taxon>
        <taxon>Clostridia</taxon>
        <taxon>Eubacteriales</taxon>
        <taxon>Clostridiaceae</taxon>
        <taxon>Clostridium</taxon>
    </lineage>
</organism>
<sequence length="237" mass="27308">MQYQWIDGIMLFIKLMEVFILKKNFEYILFDLDGTLTDSGEGITKAVQYALKYFGIEVSNLDDLRKFVGPPLKESYKNFYGFDDEKADLGLVKFREYYIEKGIYENKMYSGISEVLEKLQKSNKKIIVATSKPEEHAKIVLNHFKIDKYFDFICGADFKETRVKKGDVIKYALEEAKITDLSKAIMVGDREHDIIGAKENNLKSVGVLYGYGDVVELTQARVDYIAKEPKDLLEILL</sequence>
<evidence type="ECO:0000313" key="2">
    <source>
        <dbReference type="Proteomes" id="UP000017118"/>
    </source>
</evidence>
<dbReference type="eggNOG" id="COG0546">
    <property type="taxonomic scope" value="Bacteria"/>
</dbReference>
<dbReference type="PANTHER" id="PTHR43434:SF20">
    <property type="entry name" value="5'-NUCLEOTIDASE"/>
    <property type="match status" value="1"/>
</dbReference>
<dbReference type="InterPro" id="IPR036412">
    <property type="entry name" value="HAD-like_sf"/>
</dbReference>
<dbReference type="InterPro" id="IPR023198">
    <property type="entry name" value="PGP-like_dom2"/>
</dbReference>
<dbReference type="InterPro" id="IPR041492">
    <property type="entry name" value="HAD_2"/>
</dbReference>
<dbReference type="SUPFAM" id="SSF56784">
    <property type="entry name" value="HAD-like"/>
    <property type="match status" value="1"/>
</dbReference>
<dbReference type="SFLD" id="SFLDG01135">
    <property type="entry name" value="C1.5.6:_HAD__Beta-PGM__Phospha"/>
    <property type="match status" value="1"/>
</dbReference>
<dbReference type="Gene3D" id="3.40.50.1000">
    <property type="entry name" value="HAD superfamily/HAD-like"/>
    <property type="match status" value="1"/>
</dbReference>
<dbReference type="GO" id="GO:0004713">
    <property type="term" value="F:protein tyrosine kinase activity"/>
    <property type="evidence" value="ECO:0007669"/>
    <property type="project" value="TreeGrafter"/>
</dbReference>
<gene>
    <name evidence="1" type="ORF">CLSA_c14730</name>
</gene>
<dbReference type="KEGG" id="csb:CLSA_c14730"/>
<keyword evidence="1" id="KW-0378">Hydrolase</keyword>
<dbReference type="EMBL" id="CP006721">
    <property type="protein sequence ID" value="AGX42473.1"/>
    <property type="molecule type" value="Genomic_DNA"/>
</dbReference>
<dbReference type="EC" id="3.1.3.5" evidence="1"/>
<reference evidence="1 2" key="1">
    <citation type="journal article" date="2013" name="Genome Announc.">
        <title>Complete Genome Sequence of the Solvent Producer Clostridium saccharobutylicum NCP262 (DSM 13864).</title>
        <authorList>
            <person name="Poehlein A."/>
            <person name="Hartwich K."/>
            <person name="Krabben P."/>
            <person name="Ehrenreich A."/>
            <person name="Liebl W."/>
            <person name="Durre P."/>
            <person name="Gottschalk G."/>
            <person name="Daniel R."/>
        </authorList>
    </citation>
    <scope>NUCLEOTIDE SEQUENCE [LARGE SCALE GENOMIC DNA]</scope>
    <source>
        <strain evidence="1">DSM 13864</strain>
    </source>
</reference>
<dbReference type="Proteomes" id="UP000017118">
    <property type="component" value="Chromosome"/>
</dbReference>
<dbReference type="AlphaFoldDB" id="U5MPP2"/>
<keyword evidence="2" id="KW-1185">Reference proteome</keyword>
<dbReference type="InterPro" id="IPR050155">
    <property type="entry name" value="HAD-like_hydrolase_sf"/>
</dbReference>
<dbReference type="Pfam" id="PF13419">
    <property type="entry name" value="HAD_2"/>
    <property type="match status" value="1"/>
</dbReference>
<dbReference type="SFLD" id="SFLDG01129">
    <property type="entry name" value="C1.5:_HAD__Beta-PGM__Phosphata"/>
    <property type="match status" value="1"/>
</dbReference>